<dbReference type="VEuPathDB" id="TrichDB:TRFO_15015"/>
<evidence type="ECO:0000259" key="3">
    <source>
        <dbReference type="PROSITE" id="PS50033"/>
    </source>
</evidence>
<accession>A0A1J4KUN2</accession>
<feature type="region of interest" description="Disordered" evidence="2">
    <location>
        <begin position="432"/>
        <end position="528"/>
    </location>
</feature>
<feature type="compositionally biased region" description="Low complexity" evidence="2">
    <location>
        <begin position="215"/>
        <end position="225"/>
    </location>
</feature>
<dbReference type="Proteomes" id="UP000179807">
    <property type="component" value="Unassembled WGS sequence"/>
</dbReference>
<feature type="coiled-coil region" evidence="1">
    <location>
        <begin position="534"/>
        <end position="571"/>
    </location>
</feature>
<feature type="region of interest" description="Disordered" evidence="2">
    <location>
        <begin position="331"/>
        <end position="408"/>
    </location>
</feature>
<dbReference type="PROSITE" id="PS50033">
    <property type="entry name" value="UBX"/>
    <property type="match status" value="1"/>
</dbReference>
<feature type="compositionally biased region" description="Low complexity" evidence="2">
    <location>
        <begin position="361"/>
        <end position="387"/>
    </location>
</feature>
<dbReference type="EMBL" id="MLAK01000344">
    <property type="protein sequence ID" value="OHT14600.1"/>
    <property type="molecule type" value="Genomic_DNA"/>
</dbReference>
<evidence type="ECO:0000256" key="1">
    <source>
        <dbReference type="SAM" id="Coils"/>
    </source>
</evidence>
<feature type="compositionally biased region" description="Polar residues" evidence="2">
    <location>
        <begin position="454"/>
        <end position="464"/>
    </location>
</feature>
<dbReference type="GeneID" id="94832855"/>
<feature type="region of interest" description="Disordered" evidence="2">
    <location>
        <begin position="60"/>
        <end position="98"/>
    </location>
</feature>
<feature type="compositionally biased region" description="Polar residues" evidence="2">
    <location>
        <begin position="235"/>
        <end position="246"/>
    </location>
</feature>
<reference evidence="4" key="1">
    <citation type="submission" date="2016-10" db="EMBL/GenBank/DDBJ databases">
        <authorList>
            <person name="Benchimol M."/>
            <person name="Almeida L.G."/>
            <person name="Vasconcelos A.T."/>
            <person name="Perreira-Neves A."/>
            <person name="Rosa I.A."/>
            <person name="Tasca T."/>
            <person name="Bogo M.R."/>
            <person name="de Souza W."/>
        </authorList>
    </citation>
    <scope>NUCLEOTIDE SEQUENCE [LARGE SCALE GENOMIC DNA]</scope>
    <source>
        <strain evidence="4">K</strain>
    </source>
</reference>
<name>A0A1J4KUN2_9EUKA</name>
<feature type="compositionally biased region" description="Low complexity" evidence="2">
    <location>
        <begin position="283"/>
        <end position="300"/>
    </location>
</feature>
<sequence length="675" mass="73700">MLDARNDFCNILIAHGITRQEIQRMNDVEFQLTLNSILDENSNSNFSHQNYENDYFEDDTQYQTHQPPARQPSRPRTTSNRQNVRHGPVAFDEEFGNGEYDEDEAVRLAIEKSLDDQLIPPHLRPKPSPADEVGYRSPQMSRYNRNSSVTRGQSNNTHTTTNNARNTRNNLYSNFGGYGENDGEYLPRPNPEPTPLPSYNAAAPTLSNRNKRTTRTNNNTNRTPTSGRSGATPRGATNTRRQTNITAVGATHTDSRSRQTNAISNSGSAGRRQESVSGHPAPRHTTTNTTATERAAQRRPSGTNANANPTRAASKRGGAIGDVSDLLVNGSLGGVSGSRGTANRGGHPTTSNPTSKKKVNVTKTTSTTSKPPSARGTTRGTTTTKTTSRQKQPSRGGGIGTRATPQTFVELSSKIDEIGRRLDEAETFLHDDFDPSADFEAPVIPSPARRHSNTRIPSSQNSFAQPPPPNHPAPRSQANQPPTSTSGSVASRSNSNNRPNSNSNTQPNSNSNNTVTSRPPSERQLSESQAIRNIQDLEFEQAQQEARMKEAEEAARLRREEEARLAEEAAKESRADEVRRLFAALPPEPAKGTTIAVTMPSGARSIRKFDPSAAGSTVYAWVAGQTIEFSEEERLFMDSFELQPMGQPMAGPLEKDKPLNEQGVSGRIMLAITVL</sequence>
<evidence type="ECO:0000313" key="5">
    <source>
        <dbReference type="Proteomes" id="UP000179807"/>
    </source>
</evidence>
<keyword evidence="5" id="KW-1185">Reference proteome</keyword>
<feature type="region of interest" description="Disordered" evidence="2">
    <location>
        <begin position="117"/>
        <end position="319"/>
    </location>
</feature>
<protein>
    <recommendedName>
        <fullName evidence="3">UBX domain-containing protein</fullName>
    </recommendedName>
</protein>
<comment type="caution">
    <text evidence="4">The sequence shown here is derived from an EMBL/GenBank/DDBJ whole genome shotgun (WGS) entry which is preliminary data.</text>
</comment>
<organism evidence="4 5">
    <name type="scientific">Tritrichomonas foetus</name>
    <dbReference type="NCBI Taxonomy" id="1144522"/>
    <lineage>
        <taxon>Eukaryota</taxon>
        <taxon>Metamonada</taxon>
        <taxon>Parabasalia</taxon>
        <taxon>Tritrichomonadida</taxon>
        <taxon>Tritrichomonadidae</taxon>
        <taxon>Tritrichomonas</taxon>
    </lineage>
</organism>
<dbReference type="RefSeq" id="XP_068367736.1">
    <property type="nucleotide sequence ID" value="XM_068498151.1"/>
</dbReference>
<evidence type="ECO:0000256" key="2">
    <source>
        <dbReference type="SAM" id="MobiDB-lite"/>
    </source>
</evidence>
<feature type="compositionally biased region" description="Polar residues" evidence="2">
    <location>
        <begin position="301"/>
        <end position="311"/>
    </location>
</feature>
<evidence type="ECO:0000313" key="4">
    <source>
        <dbReference type="EMBL" id="OHT14600.1"/>
    </source>
</evidence>
<dbReference type="AlphaFoldDB" id="A0A1J4KUN2"/>
<feature type="compositionally biased region" description="Low complexity" evidence="2">
    <location>
        <begin position="155"/>
        <end position="170"/>
    </location>
</feature>
<proteinExistence type="predicted"/>
<keyword evidence="1" id="KW-0175">Coiled coil</keyword>
<feature type="domain" description="UBX" evidence="3">
    <location>
        <begin position="588"/>
        <end position="672"/>
    </location>
</feature>
<feature type="compositionally biased region" description="Polar residues" evidence="2">
    <location>
        <begin position="258"/>
        <end position="268"/>
    </location>
</feature>
<gene>
    <name evidence="4" type="ORF">TRFO_15015</name>
</gene>
<dbReference type="InterPro" id="IPR001012">
    <property type="entry name" value="UBX_dom"/>
</dbReference>
<dbReference type="Pfam" id="PF00789">
    <property type="entry name" value="UBX"/>
    <property type="match status" value="1"/>
</dbReference>
<feature type="compositionally biased region" description="Low complexity" evidence="2">
    <location>
        <begin position="482"/>
        <end position="519"/>
    </location>
</feature>
<feature type="compositionally biased region" description="Polar residues" evidence="2">
    <location>
        <begin position="138"/>
        <end position="154"/>
    </location>
</feature>